<organism evidence="1 2">
    <name type="scientific">Hibiscus sabdariffa</name>
    <name type="common">roselle</name>
    <dbReference type="NCBI Taxonomy" id="183260"/>
    <lineage>
        <taxon>Eukaryota</taxon>
        <taxon>Viridiplantae</taxon>
        <taxon>Streptophyta</taxon>
        <taxon>Embryophyta</taxon>
        <taxon>Tracheophyta</taxon>
        <taxon>Spermatophyta</taxon>
        <taxon>Magnoliopsida</taxon>
        <taxon>eudicotyledons</taxon>
        <taxon>Gunneridae</taxon>
        <taxon>Pentapetalae</taxon>
        <taxon>rosids</taxon>
        <taxon>malvids</taxon>
        <taxon>Malvales</taxon>
        <taxon>Malvaceae</taxon>
        <taxon>Malvoideae</taxon>
        <taxon>Hibiscus</taxon>
    </lineage>
</organism>
<evidence type="ECO:0000313" key="2">
    <source>
        <dbReference type="Proteomes" id="UP001396334"/>
    </source>
</evidence>
<reference evidence="1 2" key="1">
    <citation type="journal article" date="2024" name="G3 (Bethesda)">
        <title>Genome assembly of Hibiscus sabdariffa L. provides insights into metabolisms of medicinal natural products.</title>
        <authorList>
            <person name="Kim T."/>
        </authorList>
    </citation>
    <scope>NUCLEOTIDE SEQUENCE [LARGE SCALE GENOMIC DNA]</scope>
    <source>
        <strain evidence="1">TK-2024</strain>
        <tissue evidence="1">Old leaves</tissue>
    </source>
</reference>
<sequence length="138" mass="15635">MAEDDDVNLLDADNVETVMTDVTEGNGLGVEDDVWSAVVARLGLENEQAVWSYVGPETKQPVPNYPSYEPPAHMYDVDYIAMRDREHEARLFGSSSSSNYTRLMEEVCRMVEEPKRQLGSTKEETTRWRAEVEVEGCL</sequence>
<name>A0ABR2RXM6_9ROSI</name>
<accession>A0ABR2RXM6</accession>
<dbReference type="EMBL" id="JBBPBN010000019">
    <property type="protein sequence ID" value="KAK9017713.1"/>
    <property type="molecule type" value="Genomic_DNA"/>
</dbReference>
<gene>
    <name evidence="1" type="ORF">V6N11_000718</name>
</gene>
<evidence type="ECO:0000313" key="1">
    <source>
        <dbReference type="EMBL" id="KAK9017713.1"/>
    </source>
</evidence>
<dbReference type="Proteomes" id="UP001396334">
    <property type="component" value="Unassembled WGS sequence"/>
</dbReference>
<protein>
    <submittedName>
        <fullName evidence="1">Uncharacterized protein</fullName>
    </submittedName>
</protein>
<keyword evidence="2" id="KW-1185">Reference proteome</keyword>
<proteinExistence type="predicted"/>
<comment type="caution">
    <text evidence="1">The sequence shown here is derived from an EMBL/GenBank/DDBJ whole genome shotgun (WGS) entry which is preliminary data.</text>
</comment>